<sequence>MAPAIEALPKQTAACLAHTAANAPASAIAVHRWVDASGITHYSDQPPAASVKDHRVIEVQGLPPVAVQASGYDMNLPDQLQQRAVADALGVQRVLRDALGVAASAATLRVVFVKDASTYAGLIGDPALATSAGAYSTAQRTIYVRMQTQDEASFAVLRHEITHALAHESIGNLPTSINEGLAEYFGRYRVGGMGGQIDIGADRTAIVGAAPGGDGSDALVDLLARDGADFYAADGGASGREQRYLRSYALVALLMRDAIGRAALAALLAGQQADPCRPIAVENLLDARYPGGLPALASAWAGFMRAPPPAIQAY</sequence>
<name>A0ABP3THL7_9GAMM</name>
<evidence type="ECO:0000313" key="2">
    <source>
        <dbReference type="EMBL" id="GAA0704107.1"/>
    </source>
</evidence>
<dbReference type="Pfam" id="PF13511">
    <property type="entry name" value="DUF4124"/>
    <property type="match status" value="1"/>
</dbReference>
<proteinExistence type="predicted"/>
<evidence type="ECO:0000259" key="1">
    <source>
        <dbReference type="Pfam" id="PF13511"/>
    </source>
</evidence>
<gene>
    <name evidence="2" type="ORF">GCM10009105_00710</name>
</gene>
<keyword evidence="3" id="KW-1185">Reference proteome</keyword>
<dbReference type="InterPro" id="IPR025392">
    <property type="entry name" value="DUF4124"/>
</dbReference>
<dbReference type="EMBL" id="BAAAEU010000001">
    <property type="protein sequence ID" value="GAA0704107.1"/>
    <property type="molecule type" value="Genomic_DNA"/>
</dbReference>
<reference evidence="3" key="1">
    <citation type="journal article" date="2019" name="Int. J. Syst. Evol. Microbiol.">
        <title>The Global Catalogue of Microorganisms (GCM) 10K type strain sequencing project: providing services to taxonomists for standard genome sequencing and annotation.</title>
        <authorList>
            <consortium name="The Broad Institute Genomics Platform"/>
            <consortium name="The Broad Institute Genome Sequencing Center for Infectious Disease"/>
            <person name="Wu L."/>
            <person name="Ma J."/>
        </authorList>
    </citation>
    <scope>NUCLEOTIDE SEQUENCE [LARGE SCALE GENOMIC DNA]</scope>
    <source>
        <strain evidence="3">JCM 15421</strain>
    </source>
</reference>
<comment type="caution">
    <text evidence="2">The sequence shown here is derived from an EMBL/GenBank/DDBJ whole genome shotgun (WGS) entry which is preliminary data.</text>
</comment>
<organism evidence="2 3">
    <name type="scientific">Dokdonella soli</name>
    <dbReference type="NCBI Taxonomy" id="529810"/>
    <lineage>
        <taxon>Bacteria</taxon>
        <taxon>Pseudomonadati</taxon>
        <taxon>Pseudomonadota</taxon>
        <taxon>Gammaproteobacteria</taxon>
        <taxon>Lysobacterales</taxon>
        <taxon>Rhodanobacteraceae</taxon>
        <taxon>Dokdonella</taxon>
    </lineage>
</organism>
<feature type="domain" description="DUF4124" evidence="1">
    <location>
        <begin position="23"/>
        <end position="69"/>
    </location>
</feature>
<accession>A0ABP3THL7</accession>
<dbReference type="Proteomes" id="UP001501523">
    <property type="component" value="Unassembled WGS sequence"/>
</dbReference>
<protein>
    <recommendedName>
        <fullName evidence="1">DUF4124 domain-containing protein</fullName>
    </recommendedName>
</protein>
<evidence type="ECO:0000313" key="3">
    <source>
        <dbReference type="Proteomes" id="UP001501523"/>
    </source>
</evidence>